<keyword evidence="2 8" id="KW-0732">Signal</keyword>
<dbReference type="PANTHER" id="PTHR13887">
    <property type="entry name" value="GLUTATHIONE S-TRANSFERASE KAPPA"/>
    <property type="match status" value="1"/>
</dbReference>
<dbReference type="GO" id="GO:0016491">
    <property type="term" value="F:oxidoreductase activity"/>
    <property type="evidence" value="ECO:0007669"/>
    <property type="project" value="UniProtKB-KW"/>
</dbReference>
<feature type="domain" description="Thioredoxin" evidence="9">
    <location>
        <begin position="41"/>
        <end position="253"/>
    </location>
</feature>
<keyword evidence="6" id="KW-0175">Coiled coil</keyword>
<comment type="caution">
    <text evidence="10">The sequence shown here is derived from an EMBL/GenBank/DDBJ whole genome shotgun (WGS) entry which is preliminary data.</text>
</comment>
<keyword evidence="4" id="KW-1015">Disulfide bond</keyword>
<feature type="signal peptide" evidence="8">
    <location>
        <begin position="1"/>
        <end position="24"/>
    </location>
</feature>
<keyword evidence="10" id="KW-0413">Isomerase</keyword>
<dbReference type="RefSeq" id="WP_184223955.1">
    <property type="nucleotide sequence ID" value="NZ_JACHIP010000031.1"/>
</dbReference>
<dbReference type="Proteomes" id="UP000540989">
    <property type="component" value="Unassembled WGS sequence"/>
</dbReference>
<organism evidence="10 11">
    <name type="scientific">Granulicella aggregans</name>
    <dbReference type="NCBI Taxonomy" id="474949"/>
    <lineage>
        <taxon>Bacteria</taxon>
        <taxon>Pseudomonadati</taxon>
        <taxon>Acidobacteriota</taxon>
        <taxon>Terriglobia</taxon>
        <taxon>Terriglobales</taxon>
        <taxon>Acidobacteriaceae</taxon>
        <taxon>Granulicella</taxon>
    </lineage>
</organism>
<dbReference type="InterPro" id="IPR036249">
    <property type="entry name" value="Thioredoxin-like_sf"/>
</dbReference>
<evidence type="ECO:0000256" key="8">
    <source>
        <dbReference type="SAM" id="SignalP"/>
    </source>
</evidence>
<evidence type="ECO:0000256" key="7">
    <source>
        <dbReference type="SAM" id="MobiDB-lite"/>
    </source>
</evidence>
<dbReference type="GO" id="GO:0016853">
    <property type="term" value="F:isomerase activity"/>
    <property type="evidence" value="ECO:0007669"/>
    <property type="project" value="UniProtKB-KW"/>
</dbReference>
<proteinExistence type="inferred from homology"/>
<evidence type="ECO:0000256" key="5">
    <source>
        <dbReference type="ARBA" id="ARBA00023284"/>
    </source>
</evidence>
<feature type="chain" id="PRO_5030813559" evidence="8">
    <location>
        <begin position="25"/>
        <end position="276"/>
    </location>
</feature>
<accession>A0A7W7ZJR1</accession>
<keyword evidence="11" id="KW-1185">Reference proteome</keyword>
<evidence type="ECO:0000313" key="11">
    <source>
        <dbReference type="Proteomes" id="UP000540989"/>
    </source>
</evidence>
<dbReference type="Gene3D" id="1.10.40.80">
    <property type="match status" value="1"/>
</dbReference>
<dbReference type="SUPFAM" id="SSF52833">
    <property type="entry name" value="Thioredoxin-like"/>
    <property type="match status" value="1"/>
</dbReference>
<keyword evidence="5" id="KW-0676">Redox-active center</keyword>
<dbReference type="PANTHER" id="PTHR13887:SF14">
    <property type="entry name" value="DISULFIDE BOND FORMATION PROTEIN D"/>
    <property type="match status" value="1"/>
</dbReference>
<feature type="region of interest" description="Disordered" evidence="7">
    <location>
        <begin position="256"/>
        <end position="276"/>
    </location>
</feature>
<reference evidence="10 11" key="1">
    <citation type="submission" date="2020-08" db="EMBL/GenBank/DDBJ databases">
        <title>Genomic Encyclopedia of Type Strains, Phase IV (KMG-V): Genome sequencing to study the core and pangenomes of soil and plant-associated prokaryotes.</title>
        <authorList>
            <person name="Whitman W."/>
        </authorList>
    </citation>
    <scope>NUCLEOTIDE SEQUENCE [LARGE SCALE GENOMIC DNA]</scope>
    <source>
        <strain evidence="10 11">M8UP14</strain>
    </source>
</reference>
<feature type="coiled-coil region" evidence="6">
    <location>
        <begin position="31"/>
        <end position="58"/>
    </location>
</feature>
<name>A0A7W7ZJR1_9BACT</name>
<evidence type="ECO:0000256" key="1">
    <source>
        <dbReference type="ARBA" id="ARBA00005791"/>
    </source>
</evidence>
<comment type="similarity">
    <text evidence="1">Belongs to the thioredoxin family. DsbA subfamily.</text>
</comment>
<evidence type="ECO:0000256" key="3">
    <source>
        <dbReference type="ARBA" id="ARBA00023002"/>
    </source>
</evidence>
<dbReference type="PROSITE" id="PS51352">
    <property type="entry name" value="THIOREDOXIN_2"/>
    <property type="match status" value="1"/>
</dbReference>
<keyword evidence="3" id="KW-0560">Oxidoreductase</keyword>
<evidence type="ECO:0000256" key="4">
    <source>
        <dbReference type="ARBA" id="ARBA00023157"/>
    </source>
</evidence>
<evidence type="ECO:0000256" key="2">
    <source>
        <dbReference type="ARBA" id="ARBA00022729"/>
    </source>
</evidence>
<protein>
    <submittedName>
        <fullName evidence="10">Protein-disulfide isomerase</fullName>
    </submittedName>
</protein>
<evidence type="ECO:0000256" key="6">
    <source>
        <dbReference type="SAM" id="Coils"/>
    </source>
</evidence>
<dbReference type="Pfam" id="PF13462">
    <property type="entry name" value="Thioredoxin_4"/>
    <property type="match status" value="1"/>
</dbReference>
<gene>
    <name evidence="10" type="ORF">HDF16_005927</name>
</gene>
<dbReference type="InterPro" id="IPR012336">
    <property type="entry name" value="Thioredoxin-like_fold"/>
</dbReference>
<evidence type="ECO:0000259" key="9">
    <source>
        <dbReference type="PROSITE" id="PS51352"/>
    </source>
</evidence>
<dbReference type="AlphaFoldDB" id="A0A7W7ZJR1"/>
<evidence type="ECO:0000313" key="10">
    <source>
        <dbReference type="EMBL" id="MBB5061191.1"/>
    </source>
</evidence>
<dbReference type="EMBL" id="JACHIP010000031">
    <property type="protein sequence ID" value="MBB5061191.1"/>
    <property type="molecule type" value="Genomic_DNA"/>
</dbReference>
<dbReference type="Gene3D" id="3.40.30.10">
    <property type="entry name" value="Glutaredoxin"/>
    <property type="match status" value="1"/>
</dbReference>
<dbReference type="InterPro" id="IPR013766">
    <property type="entry name" value="Thioredoxin_domain"/>
</dbReference>
<sequence>MLRILKLYLLCSIPLLPFVLPAHAQISSDEAGQLRKQIEQLQEGQRRIENTLNVLSNMLASRKVLTDSDSLAIGGYPGLGDGTAKVVLVEFSDYECLFCGEYYAHTFPRINDSYIQTGKIRYVARNFPLERTHPYAKMAAEAAYCAGEQGKYWDFHDKLFTNQKHLAVSELKEYAVSAGIASEPFDSCLQSNRFAASVERDIEEGRKSGVGATPTFLLGYVDPKDPTRIKVEKTIKGSLSFQEFQSSIDSLLAEPSHRDAISEQSVSPGKPDKTAF</sequence>